<evidence type="ECO:0000313" key="1">
    <source>
        <dbReference type="EMBL" id="ETI44293.1"/>
    </source>
</evidence>
<comment type="caution">
    <text evidence="1">The sequence shown here is derived from an EMBL/GenBank/DDBJ whole genome shotgun (WGS) entry which is preliminary data.</text>
</comment>
<evidence type="ECO:0000313" key="2">
    <source>
        <dbReference type="Proteomes" id="UP000018721"/>
    </source>
</evidence>
<keyword evidence="2" id="KW-1185">Reference proteome</keyword>
<organism evidence="1 2">
    <name type="scientific">Phytophthora nicotianae P1569</name>
    <dbReference type="NCBI Taxonomy" id="1317065"/>
    <lineage>
        <taxon>Eukaryota</taxon>
        <taxon>Sar</taxon>
        <taxon>Stramenopiles</taxon>
        <taxon>Oomycota</taxon>
        <taxon>Peronosporomycetes</taxon>
        <taxon>Peronosporales</taxon>
        <taxon>Peronosporaceae</taxon>
        <taxon>Phytophthora</taxon>
    </lineage>
</organism>
<dbReference type="EMBL" id="ANIZ01001892">
    <property type="protein sequence ID" value="ETI44293.1"/>
    <property type="molecule type" value="Genomic_DNA"/>
</dbReference>
<proteinExistence type="predicted"/>
<feature type="non-terminal residue" evidence="1">
    <location>
        <position position="1"/>
    </location>
</feature>
<name>V9F0L2_PHYNI</name>
<accession>V9F0L2</accession>
<feature type="non-terminal residue" evidence="1">
    <location>
        <position position="51"/>
    </location>
</feature>
<gene>
    <name evidence="1" type="ORF">F443_11003</name>
</gene>
<reference evidence="1 2" key="1">
    <citation type="submission" date="2013-11" db="EMBL/GenBank/DDBJ databases">
        <title>The Genome Sequence of Phytophthora parasitica P1569.</title>
        <authorList>
            <consortium name="The Broad Institute Genomics Platform"/>
            <person name="Russ C."/>
            <person name="Tyler B."/>
            <person name="Panabieres F."/>
            <person name="Shan W."/>
            <person name="Tripathy S."/>
            <person name="Grunwald N."/>
            <person name="Machado M."/>
            <person name="Johnson C.S."/>
            <person name="Arredondo F."/>
            <person name="Hong C."/>
            <person name="Coffey M."/>
            <person name="Young S.K."/>
            <person name="Zeng Q."/>
            <person name="Gargeya S."/>
            <person name="Fitzgerald M."/>
            <person name="Abouelleil A."/>
            <person name="Alvarado L."/>
            <person name="Chapman S.B."/>
            <person name="Gainer-Dewar J."/>
            <person name="Goldberg J."/>
            <person name="Griggs A."/>
            <person name="Gujja S."/>
            <person name="Hansen M."/>
            <person name="Howarth C."/>
            <person name="Imamovic A."/>
            <person name="Ireland A."/>
            <person name="Larimer J."/>
            <person name="McCowan C."/>
            <person name="Murphy C."/>
            <person name="Pearson M."/>
            <person name="Poon T.W."/>
            <person name="Priest M."/>
            <person name="Roberts A."/>
            <person name="Saif S."/>
            <person name="Shea T."/>
            <person name="Sykes S."/>
            <person name="Wortman J."/>
            <person name="Nusbaum C."/>
            <person name="Birren B."/>
        </authorList>
    </citation>
    <scope>NUCLEOTIDE SEQUENCE [LARGE SCALE GENOMIC DNA]</scope>
    <source>
        <strain evidence="1 2">P1569</strain>
    </source>
</reference>
<dbReference type="HOGENOM" id="CLU_3112811_0_0_1"/>
<dbReference type="AlphaFoldDB" id="V9F0L2"/>
<dbReference type="Proteomes" id="UP000018721">
    <property type="component" value="Unassembled WGS sequence"/>
</dbReference>
<protein>
    <submittedName>
        <fullName evidence="1">Uncharacterized protein</fullName>
    </submittedName>
</protein>
<sequence>KTSADGRLLATRSDIPRALKTPSQQGHDATYGLEISERRPETPAVLAETCK</sequence>